<dbReference type="OrthoDB" id="46529at2759"/>
<evidence type="ECO:0000256" key="17">
    <source>
        <dbReference type="ARBA" id="ARBA00081533"/>
    </source>
</evidence>
<dbReference type="Proteomes" id="UP000623129">
    <property type="component" value="Unassembled WGS sequence"/>
</dbReference>
<evidence type="ECO:0000256" key="14">
    <source>
        <dbReference type="ARBA" id="ARBA00058205"/>
    </source>
</evidence>
<evidence type="ECO:0000256" key="3">
    <source>
        <dbReference type="ARBA" id="ARBA00004186"/>
    </source>
</evidence>
<dbReference type="InterPro" id="IPR006683">
    <property type="entry name" value="Thioestr_dom"/>
</dbReference>
<dbReference type="SUPFAM" id="SSF54637">
    <property type="entry name" value="Thioesterase/thiol ester dehydrase-isomerase"/>
    <property type="match status" value="1"/>
</dbReference>
<evidence type="ECO:0000256" key="15">
    <source>
        <dbReference type="ARBA" id="ARBA00064709"/>
    </source>
</evidence>
<comment type="caution">
    <text evidence="20">The sequence shown here is derived from an EMBL/GenBank/DDBJ whole genome shotgun (WGS) entry which is preliminary data.</text>
</comment>
<dbReference type="PANTHER" id="PTHR21660:SF1">
    <property type="entry name" value="ACYL-COENZYME A THIOESTERASE 13"/>
    <property type="match status" value="1"/>
</dbReference>
<dbReference type="GO" id="GO:0047617">
    <property type="term" value="F:fatty acyl-CoA hydrolase activity"/>
    <property type="evidence" value="ECO:0007669"/>
    <property type="project" value="InterPro"/>
</dbReference>
<keyword evidence="12" id="KW-0539">Nucleus</keyword>
<comment type="catalytic activity">
    <reaction evidence="13">
        <text>a fatty acyl-CoA + H2O = a fatty acid + CoA + H(+)</text>
        <dbReference type="Rhea" id="RHEA:16781"/>
        <dbReference type="ChEBI" id="CHEBI:15377"/>
        <dbReference type="ChEBI" id="CHEBI:15378"/>
        <dbReference type="ChEBI" id="CHEBI:28868"/>
        <dbReference type="ChEBI" id="CHEBI:57287"/>
        <dbReference type="ChEBI" id="CHEBI:77636"/>
    </reaction>
    <physiologicalReaction direction="left-to-right" evidence="13">
        <dbReference type="Rhea" id="RHEA:16782"/>
    </physiologicalReaction>
</comment>
<dbReference type="GO" id="GO:0006629">
    <property type="term" value="P:lipid metabolic process"/>
    <property type="evidence" value="ECO:0007669"/>
    <property type="project" value="UniProtKB-KW"/>
</dbReference>
<organism evidence="20 21">
    <name type="scientific">Carex littledalei</name>
    <dbReference type="NCBI Taxonomy" id="544730"/>
    <lineage>
        <taxon>Eukaryota</taxon>
        <taxon>Viridiplantae</taxon>
        <taxon>Streptophyta</taxon>
        <taxon>Embryophyta</taxon>
        <taxon>Tracheophyta</taxon>
        <taxon>Spermatophyta</taxon>
        <taxon>Magnoliopsida</taxon>
        <taxon>Liliopsida</taxon>
        <taxon>Poales</taxon>
        <taxon>Cyperaceae</taxon>
        <taxon>Cyperoideae</taxon>
        <taxon>Cariceae</taxon>
        <taxon>Carex</taxon>
        <taxon>Carex subgen. Euthyceras</taxon>
    </lineage>
</organism>
<sequence length="149" mass="16667">METDAKKWLESLSRMKPNFDRFSSVSLSGINVLSADHGRVVCSFCIPSYLTDAEGYWQPGAIVTLMDVVGVVAIMSIEDTMKVTVDLAISFFSQAKLHEEVEIEAHTVEQKGKLTMVVVHIRKKASQQLVAVGRQWMIFSSTRPFESKL</sequence>
<evidence type="ECO:0000256" key="2">
    <source>
        <dbReference type="ARBA" id="ARBA00004173"/>
    </source>
</evidence>
<dbReference type="GO" id="GO:0005739">
    <property type="term" value="C:mitochondrion"/>
    <property type="evidence" value="ECO:0007669"/>
    <property type="project" value="UniProtKB-SubCell"/>
</dbReference>
<dbReference type="Pfam" id="PF03061">
    <property type="entry name" value="4HBT"/>
    <property type="match status" value="1"/>
</dbReference>
<evidence type="ECO:0000256" key="4">
    <source>
        <dbReference type="ARBA" id="ARBA00004514"/>
    </source>
</evidence>
<dbReference type="Gene3D" id="3.10.129.10">
    <property type="entry name" value="Hotdog Thioesterase"/>
    <property type="match status" value="1"/>
</dbReference>
<evidence type="ECO:0000256" key="10">
    <source>
        <dbReference type="ARBA" id="ARBA00023128"/>
    </source>
</evidence>
<comment type="similarity">
    <text evidence="5">Belongs to the thioesterase PaaI family.</text>
</comment>
<keyword evidence="10" id="KW-0496">Mitochondrion</keyword>
<dbReference type="GO" id="GO:0005634">
    <property type="term" value="C:nucleus"/>
    <property type="evidence" value="ECO:0007669"/>
    <property type="project" value="UniProtKB-SubCell"/>
</dbReference>
<accession>A0A833S0N2</accession>
<dbReference type="AlphaFoldDB" id="A0A833S0N2"/>
<keyword evidence="11" id="KW-0206">Cytoskeleton</keyword>
<dbReference type="CDD" id="cd03443">
    <property type="entry name" value="PaaI_thioesterase"/>
    <property type="match status" value="1"/>
</dbReference>
<evidence type="ECO:0000256" key="8">
    <source>
        <dbReference type="ARBA" id="ARBA00022990"/>
    </source>
</evidence>
<comment type="subunit">
    <text evidence="15">Homotetramer. Interacts with PCTP.</text>
</comment>
<gene>
    <name evidence="20" type="ORF">FCM35_KLT00072</name>
</gene>
<evidence type="ECO:0000256" key="6">
    <source>
        <dbReference type="ARBA" id="ARBA00022490"/>
    </source>
</evidence>
<proteinExistence type="inferred from homology"/>
<evidence type="ECO:0000256" key="13">
    <source>
        <dbReference type="ARBA" id="ARBA00052976"/>
    </source>
</evidence>
<evidence type="ECO:0000256" key="7">
    <source>
        <dbReference type="ARBA" id="ARBA00022801"/>
    </source>
</evidence>
<evidence type="ECO:0000256" key="9">
    <source>
        <dbReference type="ARBA" id="ARBA00023098"/>
    </source>
</evidence>
<dbReference type="GO" id="GO:0005829">
    <property type="term" value="C:cytosol"/>
    <property type="evidence" value="ECO:0007669"/>
    <property type="project" value="UniProtKB-SubCell"/>
</dbReference>
<dbReference type="GO" id="GO:0005819">
    <property type="term" value="C:spindle"/>
    <property type="evidence" value="ECO:0007669"/>
    <property type="project" value="UniProtKB-SubCell"/>
</dbReference>
<protein>
    <recommendedName>
        <fullName evidence="16">Acyl-coenzyme A thioesterase 13</fullName>
    </recommendedName>
    <alternativeName>
        <fullName evidence="17">Hotdog-fold thioesterase superfamily member 2</fullName>
    </alternativeName>
    <alternativeName>
        <fullName evidence="18">Thioesterase superfamily member 2</fullName>
    </alternativeName>
</protein>
<evidence type="ECO:0000313" key="21">
    <source>
        <dbReference type="Proteomes" id="UP000623129"/>
    </source>
</evidence>
<comment type="function">
    <text evidence="14">Catalyzes the hydrolysis of acyl-CoAs into free fatty acids and coenzyme A (CoASH), regulating their respective intracellular levels. Has acyl-CoA thioesterase activity towards medium (C12) and long-chain (C18) fatty acyl-CoA substrates. Can also hydrolyze 3-hydroxyphenylacetyl-CoA and 3,4-dihydroxyphenylacetyl-CoA (in vitro). May play a role in controlling adaptive thermogenesis.</text>
</comment>
<dbReference type="InterPro" id="IPR039298">
    <property type="entry name" value="ACOT13"/>
</dbReference>
<evidence type="ECO:0000259" key="19">
    <source>
        <dbReference type="Pfam" id="PF03061"/>
    </source>
</evidence>
<keyword evidence="8" id="KW-0007">Acetylation</keyword>
<evidence type="ECO:0000313" key="20">
    <source>
        <dbReference type="EMBL" id="KAF3341434.1"/>
    </source>
</evidence>
<keyword evidence="6" id="KW-0963">Cytoplasm</keyword>
<evidence type="ECO:0000256" key="18">
    <source>
        <dbReference type="ARBA" id="ARBA00083956"/>
    </source>
</evidence>
<comment type="subcellular location">
    <subcellularLocation>
        <location evidence="3">Cytoplasm</location>
        <location evidence="3">Cytoskeleton</location>
        <location evidence="3">Spindle</location>
    </subcellularLocation>
    <subcellularLocation>
        <location evidence="4">Cytoplasm</location>
        <location evidence="4">Cytosol</location>
    </subcellularLocation>
    <subcellularLocation>
        <location evidence="2">Mitochondrion</location>
    </subcellularLocation>
    <subcellularLocation>
        <location evidence="1">Nucleus</location>
    </subcellularLocation>
</comment>
<dbReference type="PANTHER" id="PTHR21660">
    <property type="entry name" value="THIOESTERASE SUPERFAMILY MEMBER-RELATED"/>
    <property type="match status" value="1"/>
</dbReference>
<evidence type="ECO:0000256" key="1">
    <source>
        <dbReference type="ARBA" id="ARBA00004123"/>
    </source>
</evidence>
<evidence type="ECO:0000256" key="16">
    <source>
        <dbReference type="ARBA" id="ARBA00067273"/>
    </source>
</evidence>
<dbReference type="EMBL" id="SWLB01000001">
    <property type="protein sequence ID" value="KAF3341434.1"/>
    <property type="molecule type" value="Genomic_DNA"/>
</dbReference>
<keyword evidence="21" id="KW-1185">Reference proteome</keyword>
<feature type="domain" description="Thioesterase" evidence="19">
    <location>
        <begin position="60"/>
        <end position="126"/>
    </location>
</feature>
<dbReference type="FunFam" id="3.10.129.10:FF:000021">
    <property type="entry name" value="Acyl-coenzyme A thioesterase 13"/>
    <property type="match status" value="1"/>
</dbReference>
<dbReference type="InterPro" id="IPR029069">
    <property type="entry name" value="HotDog_dom_sf"/>
</dbReference>
<evidence type="ECO:0000256" key="12">
    <source>
        <dbReference type="ARBA" id="ARBA00023242"/>
    </source>
</evidence>
<reference evidence="20" key="1">
    <citation type="submission" date="2020-01" db="EMBL/GenBank/DDBJ databases">
        <title>Genome sequence of Kobresia littledalei, the first chromosome-level genome in the family Cyperaceae.</title>
        <authorList>
            <person name="Qu G."/>
        </authorList>
    </citation>
    <scope>NUCLEOTIDE SEQUENCE</scope>
    <source>
        <strain evidence="20">C.B.Clarke</strain>
        <tissue evidence="20">Leaf</tissue>
    </source>
</reference>
<keyword evidence="9" id="KW-0443">Lipid metabolism</keyword>
<name>A0A833S0N2_9POAL</name>
<keyword evidence="7" id="KW-0378">Hydrolase</keyword>
<evidence type="ECO:0000256" key="11">
    <source>
        <dbReference type="ARBA" id="ARBA00023212"/>
    </source>
</evidence>
<evidence type="ECO:0000256" key="5">
    <source>
        <dbReference type="ARBA" id="ARBA00008324"/>
    </source>
</evidence>